<keyword evidence="2 6" id="KW-0949">S-adenosyl-L-methionine</keyword>
<evidence type="ECO:0000313" key="8">
    <source>
        <dbReference type="EMBL" id="HGQ35347.1"/>
    </source>
</evidence>
<evidence type="ECO:0000259" key="7">
    <source>
        <dbReference type="PROSITE" id="PS51918"/>
    </source>
</evidence>
<dbReference type="GO" id="GO:0046872">
    <property type="term" value="F:metal ion binding"/>
    <property type="evidence" value="ECO:0007669"/>
    <property type="project" value="UniProtKB-KW"/>
</dbReference>
<dbReference type="EMBL" id="DTCK01000010">
    <property type="protein sequence ID" value="HGQ35347.1"/>
    <property type="molecule type" value="Genomic_DNA"/>
</dbReference>
<feature type="domain" description="Radical SAM core" evidence="7">
    <location>
        <begin position="69"/>
        <end position="281"/>
    </location>
</feature>
<dbReference type="GO" id="GO:0051539">
    <property type="term" value="F:4 iron, 4 sulfur cluster binding"/>
    <property type="evidence" value="ECO:0007669"/>
    <property type="project" value="UniProtKB-KW"/>
</dbReference>
<dbReference type="InterPro" id="IPR007197">
    <property type="entry name" value="rSAM"/>
</dbReference>
<keyword evidence="1" id="KW-0004">4Fe-4S</keyword>
<reference evidence="9" key="1">
    <citation type="journal article" date="2020" name="mSystems">
        <title>Genome- and Community-Level Interaction Insights into Carbon Utilization and Element Cycling Functions of Hydrothermarchaeota in Hydrothermal Sediment.</title>
        <authorList>
            <person name="Zhou Z."/>
            <person name="Liu Y."/>
            <person name="Xu W."/>
            <person name="Pan J."/>
            <person name="Luo Z.H."/>
            <person name="Li M."/>
        </authorList>
    </citation>
    <scope>NUCLEOTIDE SEQUENCE [LARGE SCALE GENOMIC DNA]</scope>
    <source>
        <strain evidence="9">SpSt-637</strain>
        <strain evidence="8">SpSt-667</strain>
    </source>
</reference>
<evidence type="ECO:0000256" key="3">
    <source>
        <dbReference type="ARBA" id="ARBA00022723"/>
    </source>
</evidence>
<evidence type="ECO:0000256" key="2">
    <source>
        <dbReference type="ARBA" id="ARBA00022691"/>
    </source>
</evidence>
<protein>
    <submittedName>
        <fullName evidence="9">Radical SAM protein</fullName>
    </submittedName>
</protein>
<evidence type="ECO:0000256" key="4">
    <source>
        <dbReference type="ARBA" id="ARBA00023004"/>
    </source>
</evidence>
<gene>
    <name evidence="9" type="ORF">ENU08_04850</name>
    <name evidence="8" type="ORF">ENU41_01530</name>
</gene>
<feature type="binding site" evidence="6">
    <location>
        <position position="88"/>
    </location>
    <ligand>
        <name>[4Fe-4S] cluster</name>
        <dbReference type="ChEBI" id="CHEBI:49883"/>
        <note>4Fe-4S-S-AdoMet</note>
    </ligand>
</feature>
<dbReference type="PIRSF" id="PIRSF004869">
    <property type="entry name" value="PflX_prd"/>
    <property type="match status" value="1"/>
</dbReference>
<dbReference type="PANTHER" id="PTHR30352">
    <property type="entry name" value="PYRUVATE FORMATE-LYASE-ACTIVATING ENZYME"/>
    <property type="match status" value="1"/>
</dbReference>
<dbReference type="InterPro" id="IPR016431">
    <property type="entry name" value="Pyrv-formate_lyase-activ_prd"/>
</dbReference>
<comment type="caution">
    <text evidence="9">The sequence shown here is derived from an EMBL/GenBank/DDBJ whole genome shotgun (WGS) entry which is preliminary data.</text>
</comment>
<dbReference type="AlphaFoldDB" id="A0A7C4JL95"/>
<dbReference type="InterPro" id="IPR013785">
    <property type="entry name" value="Aldolase_TIM"/>
</dbReference>
<comment type="cofactor">
    <cofactor evidence="6">
        <name>[4Fe-4S] cluster</name>
        <dbReference type="ChEBI" id="CHEBI:49883"/>
    </cofactor>
    <text evidence="6">Binds 1 [4Fe-4S] cluster. The cluster is coordinated with 3 cysteines and an exchangeable S-adenosyl-L-methionine.</text>
</comment>
<keyword evidence="3 6" id="KW-0479">Metal-binding</keyword>
<dbReference type="CDD" id="cd01335">
    <property type="entry name" value="Radical_SAM"/>
    <property type="match status" value="1"/>
</dbReference>
<feature type="binding site" evidence="6">
    <location>
        <position position="91"/>
    </location>
    <ligand>
        <name>[4Fe-4S] cluster</name>
        <dbReference type="ChEBI" id="CHEBI:49883"/>
        <note>4Fe-4S-S-AdoMet</note>
    </ligand>
</feature>
<organism evidence="9">
    <name type="scientific">Ignisphaera aggregans</name>
    <dbReference type="NCBI Taxonomy" id="334771"/>
    <lineage>
        <taxon>Archaea</taxon>
        <taxon>Thermoproteota</taxon>
        <taxon>Thermoprotei</taxon>
        <taxon>Desulfurococcales</taxon>
        <taxon>Desulfurococcaceae</taxon>
        <taxon>Ignisphaera</taxon>
    </lineage>
</organism>
<keyword evidence="5 6" id="KW-0411">Iron-sulfur</keyword>
<dbReference type="SUPFAM" id="SSF102114">
    <property type="entry name" value="Radical SAM enzymes"/>
    <property type="match status" value="1"/>
</dbReference>
<evidence type="ECO:0000256" key="6">
    <source>
        <dbReference type="PIRSR" id="PIRSR004869-50"/>
    </source>
</evidence>
<evidence type="ECO:0000256" key="5">
    <source>
        <dbReference type="ARBA" id="ARBA00023014"/>
    </source>
</evidence>
<dbReference type="Pfam" id="PF04055">
    <property type="entry name" value="Radical_SAM"/>
    <property type="match status" value="1"/>
</dbReference>
<dbReference type="EMBL" id="DTBD01000039">
    <property type="protein sequence ID" value="HGQ64553.1"/>
    <property type="molecule type" value="Genomic_DNA"/>
</dbReference>
<evidence type="ECO:0000256" key="1">
    <source>
        <dbReference type="ARBA" id="ARBA00022485"/>
    </source>
</evidence>
<dbReference type="GO" id="GO:0003824">
    <property type="term" value="F:catalytic activity"/>
    <property type="evidence" value="ECO:0007669"/>
    <property type="project" value="InterPro"/>
</dbReference>
<dbReference type="InterPro" id="IPR034457">
    <property type="entry name" value="Organic_radical-activating"/>
</dbReference>
<dbReference type="SFLD" id="SFLDS00029">
    <property type="entry name" value="Radical_SAM"/>
    <property type="match status" value="1"/>
</dbReference>
<dbReference type="InterPro" id="IPR027596">
    <property type="entry name" value="AmmeMemoSam_rS"/>
</dbReference>
<dbReference type="InterPro" id="IPR058240">
    <property type="entry name" value="rSAM_sf"/>
</dbReference>
<evidence type="ECO:0000313" key="9">
    <source>
        <dbReference type="EMBL" id="HGQ64553.1"/>
    </source>
</evidence>
<feature type="binding site" evidence="6">
    <location>
        <position position="84"/>
    </location>
    <ligand>
        <name>[4Fe-4S] cluster</name>
        <dbReference type="ChEBI" id="CHEBI:49883"/>
        <note>4Fe-4S-S-AdoMet</note>
    </ligand>
</feature>
<keyword evidence="4 6" id="KW-0408">Iron</keyword>
<dbReference type="PROSITE" id="PS51918">
    <property type="entry name" value="RADICAL_SAM"/>
    <property type="match status" value="1"/>
</dbReference>
<accession>A0A7C4JL95</accession>
<name>A0A7C4JL95_9CREN</name>
<dbReference type="SFLD" id="SFLDG01101">
    <property type="entry name" value="Uncharacterised_Radical_SAM_Su"/>
    <property type="match status" value="1"/>
</dbReference>
<dbReference type="PANTHER" id="PTHR30352:SF5">
    <property type="entry name" value="PYRUVATE FORMATE-LYASE 1-ACTIVATING ENZYME"/>
    <property type="match status" value="1"/>
</dbReference>
<sequence length="349" mass="40209">MTFGVRSRFTVNKGNFTRCLTCERRCLIPPNGIGICGNYKNIDGVLYNVGYGKISVIESRPIEIKPLFHYWPNSTATTFSFWGCNFYCPWCQNHHLSFTHPKEYNRIVPPDELVKLAILFGDEGFSASFNEPTVSVEYLLDLAELSIKNGLYLTVVTNGYQTVDVLNRLLEFNVDGWSIDIKGCPMMRKALPSIDHSLIYRNAKHILSRGGHIEMVYLVVTNTNDFDECIEWIIDKHLNELGSEVPLHVNRYYPAHKWSEPPTPADKLLKIAHIAKKEGIEYVYIGNYGDPELESTKCPKCGKILIFRYGYRVREFNLDRDGEIYKCPRCRHRVPIRGKYVAKRGLLWI</sequence>
<dbReference type="Gene3D" id="3.20.20.70">
    <property type="entry name" value="Aldolase class I"/>
    <property type="match status" value="1"/>
</dbReference>
<proteinExistence type="predicted"/>